<reference evidence="2" key="1">
    <citation type="journal article" date="2021" name="Nat. Commun.">
        <title>Genetic determinants of endophytism in the Arabidopsis root mycobiome.</title>
        <authorList>
            <person name="Mesny F."/>
            <person name="Miyauchi S."/>
            <person name="Thiergart T."/>
            <person name="Pickel B."/>
            <person name="Atanasova L."/>
            <person name="Karlsson M."/>
            <person name="Huettel B."/>
            <person name="Barry K.W."/>
            <person name="Haridas S."/>
            <person name="Chen C."/>
            <person name="Bauer D."/>
            <person name="Andreopoulos W."/>
            <person name="Pangilinan J."/>
            <person name="LaButti K."/>
            <person name="Riley R."/>
            <person name="Lipzen A."/>
            <person name="Clum A."/>
            <person name="Drula E."/>
            <person name="Henrissat B."/>
            <person name="Kohler A."/>
            <person name="Grigoriev I.V."/>
            <person name="Martin F.M."/>
            <person name="Hacquard S."/>
        </authorList>
    </citation>
    <scope>NUCLEOTIDE SEQUENCE</scope>
    <source>
        <strain evidence="2">MPI-SDFR-AT-0120</strain>
    </source>
</reference>
<feature type="compositionally biased region" description="Low complexity" evidence="1">
    <location>
        <begin position="20"/>
        <end position="53"/>
    </location>
</feature>
<evidence type="ECO:0000313" key="3">
    <source>
        <dbReference type="Proteomes" id="UP000813461"/>
    </source>
</evidence>
<accession>A0A8K0VTI6</accession>
<evidence type="ECO:0000256" key="1">
    <source>
        <dbReference type="SAM" id="MobiDB-lite"/>
    </source>
</evidence>
<dbReference type="AlphaFoldDB" id="A0A8K0VTI6"/>
<dbReference type="Proteomes" id="UP000813461">
    <property type="component" value="Unassembled WGS sequence"/>
</dbReference>
<dbReference type="EMBL" id="JAGMVJ010000021">
    <property type="protein sequence ID" value="KAH7074173.1"/>
    <property type="molecule type" value="Genomic_DNA"/>
</dbReference>
<keyword evidence="3" id="KW-1185">Reference proteome</keyword>
<name>A0A8K0VTI6_9PLEO</name>
<gene>
    <name evidence="2" type="ORF">FB567DRAFT_191176</name>
</gene>
<feature type="region of interest" description="Disordered" evidence="1">
    <location>
        <begin position="19"/>
        <end position="53"/>
    </location>
</feature>
<comment type="caution">
    <text evidence="2">The sequence shown here is derived from an EMBL/GenBank/DDBJ whole genome shotgun (WGS) entry which is preliminary data.</text>
</comment>
<evidence type="ECO:0000313" key="2">
    <source>
        <dbReference type="EMBL" id="KAH7074173.1"/>
    </source>
</evidence>
<protein>
    <submittedName>
        <fullName evidence="2">Uncharacterized protein</fullName>
    </submittedName>
</protein>
<proteinExistence type="predicted"/>
<dbReference type="OrthoDB" id="3692694at2759"/>
<sequence length="603" mass="67139">MARLNVPTTLKHIAACVSKNTNPAASPRRAPSQSATSISRSTVTARSTSVLPAASRAASAVSKALQHERSARVPAASSKTTSGADFWAPRDFKILDEKNAYDKHEQDPVKSRIPRPLPLPENVAKWTHARWHGVPVKNDQSAANDEVEEGGTIIITQGAGHVAVSVVKEMVAKRDYDYEIGPQQEAPPFANTADPSNMGNTIEDDDSVFDVDGNPDLLHDESFDDTVDAYQQSSPAELMQRMGTKMATFLQGGRIAKCPRTLRRPVKLETAKVRAPSRIPRPQVMEMKTKAKKVDPGSKIYLTTSKRQHRPQRRIYSMTFKPELNRIVQAKIDAQVAALRQMRSEDIIADENAALEAPHVDDSHSRPDSAVDVKTDPKLEELAALIAVPRPVKKALRFSENNVKSVLFDRDAPATDLNKPLSAEDGWTPLKMATSYAGGSQSVGFESMFETTKEKNIRLKRRVLHRFKAVQEFEQRRKVEAMAYLANDECAPLGQLEYGNADFKISLQVKKVITAHDIGMFKDASEIGRGIPMSVYNPFNRPLLHFGGFQDELKHPFEDVYVPAKTTVAYKEPIRWLRARTAEQLENWMNLNISVMQRADVET</sequence>
<organism evidence="2 3">
    <name type="scientific">Paraphoma chrysanthemicola</name>
    <dbReference type="NCBI Taxonomy" id="798071"/>
    <lineage>
        <taxon>Eukaryota</taxon>
        <taxon>Fungi</taxon>
        <taxon>Dikarya</taxon>
        <taxon>Ascomycota</taxon>
        <taxon>Pezizomycotina</taxon>
        <taxon>Dothideomycetes</taxon>
        <taxon>Pleosporomycetidae</taxon>
        <taxon>Pleosporales</taxon>
        <taxon>Pleosporineae</taxon>
        <taxon>Phaeosphaeriaceae</taxon>
        <taxon>Paraphoma</taxon>
    </lineage>
</organism>